<organism evidence="1 2">
    <name type="scientific">Solanum commersonii</name>
    <name type="common">Commerson's wild potato</name>
    <name type="synonym">Commerson's nightshade</name>
    <dbReference type="NCBI Taxonomy" id="4109"/>
    <lineage>
        <taxon>Eukaryota</taxon>
        <taxon>Viridiplantae</taxon>
        <taxon>Streptophyta</taxon>
        <taxon>Embryophyta</taxon>
        <taxon>Tracheophyta</taxon>
        <taxon>Spermatophyta</taxon>
        <taxon>Magnoliopsida</taxon>
        <taxon>eudicotyledons</taxon>
        <taxon>Gunneridae</taxon>
        <taxon>Pentapetalae</taxon>
        <taxon>asterids</taxon>
        <taxon>lamiids</taxon>
        <taxon>Solanales</taxon>
        <taxon>Solanaceae</taxon>
        <taxon>Solanoideae</taxon>
        <taxon>Solaneae</taxon>
        <taxon>Solanum</taxon>
    </lineage>
</organism>
<evidence type="ECO:0000313" key="2">
    <source>
        <dbReference type="Proteomes" id="UP000824120"/>
    </source>
</evidence>
<gene>
    <name evidence="1" type="ORF">H5410_021274</name>
</gene>
<comment type="caution">
    <text evidence="1">The sequence shown here is derived from an EMBL/GenBank/DDBJ whole genome shotgun (WGS) entry which is preliminary data.</text>
</comment>
<dbReference type="Proteomes" id="UP000824120">
    <property type="component" value="Chromosome 4"/>
</dbReference>
<dbReference type="AlphaFoldDB" id="A0A9J5ZAV6"/>
<proteinExistence type="predicted"/>
<reference evidence="1 2" key="1">
    <citation type="submission" date="2020-09" db="EMBL/GenBank/DDBJ databases">
        <title>De no assembly of potato wild relative species, Solanum commersonii.</title>
        <authorList>
            <person name="Cho K."/>
        </authorList>
    </citation>
    <scope>NUCLEOTIDE SEQUENCE [LARGE SCALE GENOMIC DNA]</scope>
    <source>
        <strain evidence="1">LZ3.2</strain>
        <tissue evidence="1">Leaf</tissue>
    </source>
</reference>
<dbReference type="OrthoDB" id="1305872at2759"/>
<sequence length="100" mass="11578">MVCAACDTNETVMKYMDKPACLDRLLINKLEDVVMHYFRGSKSELFFIKLLFARAPSLVRMNIKQGKTSVFREEGNISKELMRFPRASPKVELFFSTNAY</sequence>
<keyword evidence="2" id="KW-1185">Reference proteome</keyword>
<dbReference type="EMBL" id="JACXVP010000004">
    <property type="protein sequence ID" value="KAG5609993.1"/>
    <property type="molecule type" value="Genomic_DNA"/>
</dbReference>
<accession>A0A9J5ZAV6</accession>
<protein>
    <submittedName>
        <fullName evidence="1">Uncharacterized protein</fullName>
    </submittedName>
</protein>
<evidence type="ECO:0000313" key="1">
    <source>
        <dbReference type="EMBL" id="KAG5609993.1"/>
    </source>
</evidence>
<name>A0A9J5ZAV6_SOLCO</name>